<protein>
    <submittedName>
        <fullName evidence="4">Flavin reductase</fullName>
    </submittedName>
</protein>
<dbReference type="GO" id="GO:0006208">
    <property type="term" value="P:pyrimidine nucleobase catabolic process"/>
    <property type="evidence" value="ECO:0007669"/>
    <property type="project" value="TreeGrafter"/>
</dbReference>
<feature type="compositionally biased region" description="Basic and acidic residues" evidence="2">
    <location>
        <begin position="22"/>
        <end position="39"/>
    </location>
</feature>
<dbReference type="PANTHER" id="PTHR30466">
    <property type="entry name" value="FLAVIN REDUCTASE"/>
    <property type="match status" value="1"/>
</dbReference>
<comment type="caution">
    <text evidence="4">The sequence shown here is derived from an EMBL/GenBank/DDBJ whole genome shotgun (WGS) entry which is preliminary data.</text>
</comment>
<dbReference type="Pfam" id="PF01613">
    <property type="entry name" value="Flavin_Reduct"/>
    <property type="match status" value="1"/>
</dbReference>
<keyword evidence="1" id="KW-0560">Oxidoreductase</keyword>
<proteinExistence type="predicted"/>
<accession>A0A4Q9VXX4</accession>
<feature type="compositionally biased region" description="Pro residues" evidence="2">
    <location>
        <begin position="1"/>
        <end position="19"/>
    </location>
</feature>
<feature type="region of interest" description="Disordered" evidence="2">
    <location>
        <begin position="1"/>
        <end position="51"/>
    </location>
</feature>
<dbReference type="GO" id="GO:0010181">
    <property type="term" value="F:FMN binding"/>
    <property type="evidence" value="ECO:0007669"/>
    <property type="project" value="InterPro"/>
</dbReference>
<dbReference type="OrthoDB" id="9792858at2"/>
<evidence type="ECO:0000313" key="5">
    <source>
        <dbReference type="Proteomes" id="UP000292781"/>
    </source>
</evidence>
<dbReference type="InterPro" id="IPR050268">
    <property type="entry name" value="NADH-dep_flavin_reductase"/>
</dbReference>
<evidence type="ECO:0000256" key="1">
    <source>
        <dbReference type="ARBA" id="ARBA00023002"/>
    </source>
</evidence>
<name>A0A4Q9VXX4_9HYPH</name>
<dbReference type="InterPro" id="IPR012349">
    <property type="entry name" value="Split_barrel_FMN-bd"/>
</dbReference>
<dbReference type="SUPFAM" id="SSF50475">
    <property type="entry name" value="FMN-binding split barrel"/>
    <property type="match status" value="1"/>
</dbReference>
<dbReference type="Gene3D" id="2.30.110.10">
    <property type="entry name" value="Electron Transport, Fmn-binding Protein, Chain A"/>
    <property type="match status" value="1"/>
</dbReference>
<dbReference type="EMBL" id="SJFN01000001">
    <property type="protein sequence ID" value="TBW41347.1"/>
    <property type="molecule type" value="Genomic_DNA"/>
</dbReference>
<feature type="domain" description="Flavin reductase like" evidence="3">
    <location>
        <begin position="79"/>
        <end position="226"/>
    </location>
</feature>
<evidence type="ECO:0000313" key="4">
    <source>
        <dbReference type="EMBL" id="TBW41347.1"/>
    </source>
</evidence>
<sequence length="228" mass="23698">MPICSPPPPSSNRPSPQCPRSPEGDRHRTFEPAGDRPVRPETPSGPTRAAAGQETGMSLLATPHTLDPVVGIDAFKGAMGRLAGAVTVITAGRGPEARGLTATAVCSVAASPPTLLICVNRSGEAHDAIARTEAFCVNVLADRSRTVADRFAGRFGNLGAEKFADAAWSSLVTGAPALDEALVAIDCRLAETVEAHSHTVFFGTVVGVRLGAALPPLLHFDRAYRTLS</sequence>
<keyword evidence="5" id="KW-1185">Reference proteome</keyword>
<dbReference type="Proteomes" id="UP000292781">
    <property type="component" value="Unassembled WGS sequence"/>
</dbReference>
<reference evidence="4 5" key="1">
    <citation type="submission" date="2019-02" db="EMBL/GenBank/DDBJ databases">
        <title>Siculibacillus lacustris gen. nov., sp. nov., a new rosette-forming bacterium isolated from a freshwater crater lake (Lake St. Ana, Romania).</title>
        <authorList>
            <person name="Felfoldi T."/>
            <person name="Marton Z."/>
            <person name="Szabo A."/>
            <person name="Mentes A."/>
            <person name="Boka K."/>
            <person name="Marialigeti K."/>
            <person name="Mathe I."/>
            <person name="Koncz M."/>
            <person name="Schumann P."/>
            <person name="Toth E."/>
        </authorList>
    </citation>
    <scope>NUCLEOTIDE SEQUENCE [LARGE SCALE GENOMIC DNA]</scope>
    <source>
        <strain evidence="4 5">SA-279</strain>
    </source>
</reference>
<dbReference type="GO" id="GO:0042602">
    <property type="term" value="F:riboflavin reductase (NADPH) activity"/>
    <property type="evidence" value="ECO:0007669"/>
    <property type="project" value="TreeGrafter"/>
</dbReference>
<dbReference type="AlphaFoldDB" id="A0A4Q9VXX4"/>
<evidence type="ECO:0000256" key="2">
    <source>
        <dbReference type="SAM" id="MobiDB-lite"/>
    </source>
</evidence>
<gene>
    <name evidence="4" type="ORF">EYW49_01075</name>
</gene>
<dbReference type="PANTHER" id="PTHR30466:SF1">
    <property type="entry name" value="FMN REDUCTASE (NADH) RUTF"/>
    <property type="match status" value="1"/>
</dbReference>
<evidence type="ECO:0000259" key="3">
    <source>
        <dbReference type="SMART" id="SM00903"/>
    </source>
</evidence>
<organism evidence="4 5">
    <name type="scientific">Siculibacillus lacustris</name>
    <dbReference type="NCBI Taxonomy" id="1549641"/>
    <lineage>
        <taxon>Bacteria</taxon>
        <taxon>Pseudomonadati</taxon>
        <taxon>Pseudomonadota</taxon>
        <taxon>Alphaproteobacteria</taxon>
        <taxon>Hyphomicrobiales</taxon>
        <taxon>Ancalomicrobiaceae</taxon>
        <taxon>Siculibacillus</taxon>
    </lineage>
</organism>
<dbReference type="InterPro" id="IPR002563">
    <property type="entry name" value="Flavin_Rdtase-like_dom"/>
</dbReference>
<dbReference type="SMART" id="SM00903">
    <property type="entry name" value="Flavin_Reduct"/>
    <property type="match status" value="1"/>
</dbReference>